<feature type="region of interest" description="Disordered" evidence="1">
    <location>
        <begin position="383"/>
        <end position="413"/>
    </location>
</feature>
<sequence>MSKERKRSPARTRSTRSTTRANALRPQSAEKSKLKGRIKRTDKQSIQEKIRKRSKTCIKKTEELFDETGTRSFFCYLDPITRQWDGIVKFPPGENLPTDLLGEVEALRKRGPRPRRRGRQPRRAQQSSDVDAAFNGPANQMWQVPSDNESDNTSGTWTPEDSSGSEVDDLISDAPSKEQPEEDHGMDDLASPARKKCEMQMPSDTEPGVLGAPRPGVGASTAKLATMSSLPLSLSTPSNFGPGDVTHGDMMVANAGSVSANVMMPQHGTPSYGDMLSGICYDYMPDTMDGLLQQGADYHAFNFDSMTGNWLNDLTQATVPPSAHNNAFDVPPVNAAAGQVGTTSTMAAMAAQPNAPALVENVTPAQDPGVSHSLTDVNTQQEGTASKFGSFEAPPSKPDERKQSSNMSGAEILSKRIQGADRRRLYEALTQLRLKTGPASASTAMGSGSGESPAEAAETAAGFARLLTPQRRKELKILLGQVCDKVEHLKI</sequence>
<feature type="compositionally biased region" description="Basic and acidic residues" evidence="1">
    <location>
        <begin position="28"/>
        <end position="49"/>
    </location>
</feature>
<feature type="compositionally biased region" description="Low complexity" evidence="1">
    <location>
        <begin position="15"/>
        <end position="25"/>
    </location>
</feature>
<protein>
    <submittedName>
        <fullName evidence="2">Uncharacterized protein</fullName>
    </submittedName>
</protein>
<name>A0A0F7ZGB3_9HYPO</name>
<reference evidence="2 3" key="1">
    <citation type="journal article" date="2014" name="Genome Biol. Evol.">
        <title>Comparative genomics and transcriptomics analyses reveal divergent lifestyle features of nematode endoparasitic fungus Hirsutella minnesotensis.</title>
        <authorList>
            <person name="Lai Y."/>
            <person name="Liu K."/>
            <person name="Zhang X."/>
            <person name="Zhang X."/>
            <person name="Li K."/>
            <person name="Wang N."/>
            <person name="Shu C."/>
            <person name="Wu Y."/>
            <person name="Wang C."/>
            <person name="Bushley K.E."/>
            <person name="Xiang M."/>
            <person name="Liu X."/>
        </authorList>
    </citation>
    <scope>NUCLEOTIDE SEQUENCE [LARGE SCALE GENOMIC DNA]</scope>
    <source>
        <strain evidence="2 3">3608</strain>
    </source>
</reference>
<organism evidence="2 3">
    <name type="scientific">Hirsutella minnesotensis 3608</name>
    <dbReference type="NCBI Taxonomy" id="1043627"/>
    <lineage>
        <taxon>Eukaryota</taxon>
        <taxon>Fungi</taxon>
        <taxon>Dikarya</taxon>
        <taxon>Ascomycota</taxon>
        <taxon>Pezizomycotina</taxon>
        <taxon>Sordariomycetes</taxon>
        <taxon>Hypocreomycetidae</taxon>
        <taxon>Hypocreales</taxon>
        <taxon>Ophiocordycipitaceae</taxon>
        <taxon>Hirsutella</taxon>
    </lineage>
</organism>
<dbReference type="AlphaFoldDB" id="A0A0F7ZGB3"/>
<gene>
    <name evidence="2" type="ORF">HIM_10020</name>
</gene>
<keyword evidence="3" id="KW-1185">Reference proteome</keyword>
<dbReference type="Proteomes" id="UP000054481">
    <property type="component" value="Unassembled WGS sequence"/>
</dbReference>
<accession>A0A0F7ZGB3</accession>
<dbReference type="EMBL" id="KQ030617">
    <property type="protein sequence ID" value="KJZ70591.1"/>
    <property type="molecule type" value="Genomic_DNA"/>
</dbReference>
<feature type="region of interest" description="Disordered" evidence="1">
    <location>
        <begin position="1"/>
        <end position="54"/>
    </location>
</feature>
<feature type="compositionally biased region" description="Polar residues" evidence="1">
    <location>
        <begin position="137"/>
        <end position="165"/>
    </location>
</feature>
<feature type="compositionally biased region" description="Basic residues" evidence="1">
    <location>
        <begin position="1"/>
        <end position="14"/>
    </location>
</feature>
<proteinExistence type="predicted"/>
<evidence type="ECO:0000256" key="1">
    <source>
        <dbReference type="SAM" id="MobiDB-lite"/>
    </source>
</evidence>
<feature type="region of interest" description="Disordered" evidence="1">
    <location>
        <begin position="91"/>
        <end position="189"/>
    </location>
</feature>
<feature type="compositionally biased region" description="Basic residues" evidence="1">
    <location>
        <begin position="109"/>
        <end position="122"/>
    </location>
</feature>
<feature type="compositionally biased region" description="Basic and acidic residues" evidence="1">
    <location>
        <begin position="175"/>
        <end position="187"/>
    </location>
</feature>
<evidence type="ECO:0000313" key="3">
    <source>
        <dbReference type="Proteomes" id="UP000054481"/>
    </source>
</evidence>
<evidence type="ECO:0000313" key="2">
    <source>
        <dbReference type="EMBL" id="KJZ70591.1"/>
    </source>
</evidence>